<comment type="caution">
    <text evidence="1">The sequence shown here is derived from an EMBL/GenBank/DDBJ whole genome shotgun (WGS) entry which is preliminary data.</text>
</comment>
<dbReference type="Gene3D" id="3.40.50.150">
    <property type="entry name" value="Vaccinia Virus protein VP39"/>
    <property type="match status" value="1"/>
</dbReference>
<sequence>MTACLRMIVLEIFEEHERPNLHFCPVDLLALHELSSVRRQYLGDNRVAFVSLGTLPYFTKREQLNALCNICAAMRPGDVFLTPDPLSVEAMNGLLEREPSMRGMVEAVSRLSRRDIRANLWSSETHVEELFRRAGFVSTRISQLDLVSLSEVSGAVELRSLVSVGNVWCLWPA</sequence>
<accession>A0A2H0UAM1</accession>
<dbReference type="AlphaFoldDB" id="A0A2H0UAM1"/>
<gene>
    <name evidence="1" type="ORF">COU19_00800</name>
</gene>
<evidence type="ECO:0008006" key="3">
    <source>
        <dbReference type="Google" id="ProtNLM"/>
    </source>
</evidence>
<reference evidence="2" key="1">
    <citation type="submission" date="2017-09" db="EMBL/GenBank/DDBJ databases">
        <title>Depth-based differentiation of microbial function through sediment-hosted aquifers and enrichment of novel symbionts in the deep terrestrial subsurface.</title>
        <authorList>
            <person name="Probst A.J."/>
            <person name="Ladd B."/>
            <person name="Jarett J.K."/>
            <person name="Geller-Mcgrath D.E."/>
            <person name="Sieber C.M.K."/>
            <person name="Emerson J.B."/>
            <person name="Anantharaman K."/>
            <person name="Thomas B.C."/>
            <person name="Malmstrom R."/>
            <person name="Stieglmeier M."/>
            <person name="Klingl A."/>
            <person name="Woyke T."/>
            <person name="Ryan C.M."/>
            <person name="Banfield J.F."/>
        </authorList>
    </citation>
    <scope>NUCLEOTIDE SEQUENCE [LARGE SCALE GENOMIC DNA]</scope>
</reference>
<dbReference type="SUPFAM" id="SSF53335">
    <property type="entry name" value="S-adenosyl-L-methionine-dependent methyltransferases"/>
    <property type="match status" value="1"/>
</dbReference>
<proteinExistence type="predicted"/>
<organism evidence="1 2">
    <name type="scientific">Candidatus Kaiserbacteria bacterium CG10_big_fil_rev_8_21_14_0_10_56_12</name>
    <dbReference type="NCBI Taxonomy" id="1974611"/>
    <lineage>
        <taxon>Bacteria</taxon>
        <taxon>Candidatus Kaiseribacteriota</taxon>
    </lineage>
</organism>
<evidence type="ECO:0000313" key="1">
    <source>
        <dbReference type="EMBL" id="PIR83390.1"/>
    </source>
</evidence>
<dbReference type="InterPro" id="IPR029063">
    <property type="entry name" value="SAM-dependent_MTases_sf"/>
</dbReference>
<name>A0A2H0UAM1_9BACT</name>
<evidence type="ECO:0000313" key="2">
    <source>
        <dbReference type="Proteomes" id="UP000230179"/>
    </source>
</evidence>
<dbReference type="EMBL" id="PFBL01000005">
    <property type="protein sequence ID" value="PIR83390.1"/>
    <property type="molecule type" value="Genomic_DNA"/>
</dbReference>
<dbReference type="Proteomes" id="UP000230179">
    <property type="component" value="Unassembled WGS sequence"/>
</dbReference>
<protein>
    <recommendedName>
        <fullName evidence="3">Histidine-specific methyltransferase SAM-dependent domain-containing protein</fullName>
    </recommendedName>
</protein>